<feature type="region of interest" description="Disordered" evidence="1">
    <location>
        <begin position="39"/>
        <end position="191"/>
    </location>
</feature>
<reference evidence="2" key="2">
    <citation type="submission" date="2018-08" db="UniProtKB">
        <authorList>
            <consortium name="EnsemblPlants"/>
        </authorList>
    </citation>
    <scope>IDENTIFICATION</scope>
    <source>
        <strain evidence="2">Yugu1</strain>
    </source>
</reference>
<keyword evidence="3" id="KW-1185">Reference proteome</keyword>
<dbReference type="InParanoid" id="K4AI42"/>
<dbReference type="Gramene" id="KQK88515">
    <property type="protein sequence ID" value="KQK88515"/>
    <property type="gene ID" value="SETIT_038549mg"/>
</dbReference>
<evidence type="ECO:0000313" key="3">
    <source>
        <dbReference type="Proteomes" id="UP000004995"/>
    </source>
</evidence>
<sequence>MGTGRRTPAVQGKVPNRIGNFGNHDKIAEVLLPHFVQRATSKTNKRAKPRAPVPSAVLRPAAAASPPRPHPNPTGRIASPAHARRHPAAHPRATTRPLTQRHPPRPVTRPNPLPSEPSPSLRPPRVPTDLSEPLQRSSPISLPGPLPHRKGPAPPRSPRARHLPPPRDPAASSVGGNEIASPAVAGRGSSE</sequence>
<dbReference type="HOGENOM" id="CLU_1423746_0_0_1"/>
<dbReference type="EMBL" id="AGNK02005546">
    <property type="status" value="NOT_ANNOTATED_CDS"/>
    <property type="molecule type" value="Genomic_DNA"/>
</dbReference>
<dbReference type="EnsemblPlants" id="KQK88515">
    <property type="protein sequence ID" value="KQK88515"/>
    <property type="gene ID" value="SETIT_038549mg"/>
</dbReference>
<organism evidence="2 3">
    <name type="scientific">Setaria italica</name>
    <name type="common">Foxtail millet</name>
    <name type="synonym">Panicum italicum</name>
    <dbReference type="NCBI Taxonomy" id="4555"/>
    <lineage>
        <taxon>Eukaryota</taxon>
        <taxon>Viridiplantae</taxon>
        <taxon>Streptophyta</taxon>
        <taxon>Embryophyta</taxon>
        <taxon>Tracheophyta</taxon>
        <taxon>Spermatophyta</taxon>
        <taxon>Magnoliopsida</taxon>
        <taxon>Liliopsida</taxon>
        <taxon>Poales</taxon>
        <taxon>Poaceae</taxon>
        <taxon>PACMAD clade</taxon>
        <taxon>Panicoideae</taxon>
        <taxon>Panicodae</taxon>
        <taxon>Paniceae</taxon>
        <taxon>Cenchrinae</taxon>
        <taxon>Setaria</taxon>
    </lineage>
</organism>
<feature type="compositionally biased region" description="Pro residues" evidence="1">
    <location>
        <begin position="142"/>
        <end position="157"/>
    </location>
</feature>
<dbReference type="Proteomes" id="UP000004995">
    <property type="component" value="Unassembled WGS sequence"/>
</dbReference>
<evidence type="ECO:0000313" key="2">
    <source>
        <dbReference type="EnsemblPlants" id="KQK88515"/>
    </source>
</evidence>
<proteinExistence type="predicted"/>
<protein>
    <submittedName>
        <fullName evidence="2">Uncharacterized protein</fullName>
    </submittedName>
</protein>
<feature type="region of interest" description="Disordered" evidence="1">
    <location>
        <begin position="1"/>
        <end position="21"/>
    </location>
</feature>
<dbReference type="OMA" id="KVPNRIG"/>
<reference evidence="3" key="1">
    <citation type="journal article" date="2012" name="Nat. Biotechnol.">
        <title>Reference genome sequence of the model plant Setaria.</title>
        <authorList>
            <person name="Bennetzen J.L."/>
            <person name="Schmutz J."/>
            <person name="Wang H."/>
            <person name="Percifield R."/>
            <person name="Hawkins J."/>
            <person name="Pontaroli A.C."/>
            <person name="Estep M."/>
            <person name="Feng L."/>
            <person name="Vaughn J.N."/>
            <person name="Grimwood J."/>
            <person name="Jenkins J."/>
            <person name="Barry K."/>
            <person name="Lindquist E."/>
            <person name="Hellsten U."/>
            <person name="Deshpande S."/>
            <person name="Wang X."/>
            <person name="Wu X."/>
            <person name="Mitros T."/>
            <person name="Triplett J."/>
            <person name="Yang X."/>
            <person name="Ye C.Y."/>
            <person name="Mauro-Herrera M."/>
            <person name="Wang L."/>
            <person name="Li P."/>
            <person name="Sharma M."/>
            <person name="Sharma R."/>
            <person name="Ronald P.C."/>
            <person name="Panaud O."/>
            <person name="Kellogg E.A."/>
            <person name="Brutnell T.P."/>
            <person name="Doust A.N."/>
            <person name="Tuskan G.A."/>
            <person name="Rokhsar D."/>
            <person name="Devos K.M."/>
        </authorList>
    </citation>
    <scope>NUCLEOTIDE SEQUENCE [LARGE SCALE GENOMIC DNA]</scope>
    <source>
        <strain evidence="3">cv. Yugu1</strain>
    </source>
</reference>
<feature type="compositionally biased region" description="Low complexity" evidence="1">
    <location>
        <begin position="53"/>
        <end position="65"/>
    </location>
</feature>
<accession>K4AI42</accession>
<name>K4AI42_SETIT</name>
<evidence type="ECO:0000256" key="1">
    <source>
        <dbReference type="SAM" id="MobiDB-lite"/>
    </source>
</evidence>
<feature type="compositionally biased region" description="Pro residues" evidence="1">
    <location>
        <begin position="105"/>
        <end position="126"/>
    </location>
</feature>
<dbReference type="AlphaFoldDB" id="K4AI42"/>